<dbReference type="Proteomes" id="UP000241986">
    <property type="component" value="Unassembled WGS sequence"/>
</dbReference>
<name>A0A2T4MZV1_AERVE</name>
<dbReference type="RefSeq" id="WP_107683966.1">
    <property type="nucleotide sequence ID" value="NZ_PZKL01000037.1"/>
</dbReference>
<comment type="caution">
    <text evidence="2">The sequence shown here is derived from an EMBL/GenBank/DDBJ whole genome shotgun (WGS) entry which is preliminary data.</text>
</comment>
<protein>
    <submittedName>
        <fullName evidence="2">Uncharacterized protein</fullName>
    </submittedName>
</protein>
<evidence type="ECO:0000313" key="3">
    <source>
        <dbReference type="Proteomes" id="UP000241986"/>
    </source>
</evidence>
<keyword evidence="1" id="KW-1133">Transmembrane helix</keyword>
<feature type="transmembrane region" description="Helical" evidence="1">
    <location>
        <begin position="65"/>
        <end position="87"/>
    </location>
</feature>
<feature type="transmembrane region" description="Helical" evidence="1">
    <location>
        <begin position="16"/>
        <end position="34"/>
    </location>
</feature>
<proteinExistence type="predicted"/>
<sequence length="136" mass="15736">MDLNKYAAFIKRLGDMYFLLLISTALLFVSLLNTGFMNRDAMTVIPLLGAYYAMLSVNVKNKKAFWIVVLTSFIPYAVFAISIIHIFQLRRFFLSRKIRMKLLGPEKESVKKHLDEVKISLSAEKETKEEITYFNA</sequence>
<gene>
    <name evidence="2" type="ORF">DAA48_16085</name>
</gene>
<keyword evidence="1" id="KW-0472">Membrane</keyword>
<evidence type="ECO:0000313" key="2">
    <source>
        <dbReference type="EMBL" id="PTH80083.1"/>
    </source>
</evidence>
<accession>A0A2T4MZV1</accession>
<dbReference type="AlphaFoldDB" id="A0A2T4MZV1"/>
<organism evidence="2 3">
    <name type="scientific">Aeromonas veronii</name>
    <dbReference type="NCBI Taxonomy" id="654"/>
    <lineage>
        <taxon>Bacteria</taxon>
        <taxon>Pseudomonadati</taxon>
        <taxon>Pseudomonadota</taxon>
        <taxon>Gammaproteobacteria</taxon>
        <taxon>Aeromonadales</taxon>
        <taxon>Aeromonadaceae</taxon>
        <taxon>Aeromonas</taxon>
    </lineage>
</organism>
<feature type="transmembrane region" description="Helical" evidence="1">
    <location>
        <begin position="41"/>
        <end position="59"/>
    </location>
</feature>
<reference evidence="2 3" key="1">
    <citation type="submission" date="2018-03" db="EMBL/GenBank/DDBJ databases">
        <title>Aeromonas veronii whole genome sequencing and analysis.</title>
        <authorList>
            <person name="Xie H."/>
            <person name="Liu T."/>
            <person name="Wang K."/>
        </authorList>
    </citation>
    <scope>NUCLEOTIDE SEQUENCE [LARGE SCALE GENOMIC DNA]</scope>
    <source>
        <strain evidence="2 3">XH.VA.1</strain>
    </source>
</reference>
<keyword evidence="1" id="KW-0812">Transmembrane</keyword>
<evidence type="ECO:0000256" key="1">
    <source>
        <dbReference type="SAM" id="Phobius"/>
    </source>
</evidence>
<dbReference type="EMBL" id="PZKL01000037">
    <property type="protein sequence ID" value="PTH80083.1"/>
    <property type="molecule type" value="Genomic_DNA"/>
</dbReference>